<gene>
    <name evidence="1" type="ORF">QR680_005131</name>
</gene>
<name>A0AA39HQY0_9BILA</name>
<evidence type="ECO:0000313" key="1">
    <source>
        <dbReference type="EMBL" id="KAK0410437.1"/>
    </source>
</evidence>
<dbReference type="Proteomes" id="UP001175271">
    <property type="component" value="Unassembled WGS sequence"/>
</dbReference>
<sequence length="415" mass="45846">MCSQKMIAPFLCTTRRCFVTLKGSHSGVSAAKLREIGIGYGSQEIKECVIKAIQARSSLDVLMTDLDVLLCDVHDTEIPDTLLQRQVNSLTMFETSQQYAQKMKTFASSRSPRKGNSVAAYRSSLHNLLNRAECSTLIKLLEEKRCITRKPHIIRKEDSTDEGEHKARGPIIVSTLPALSQQNALIDSLRGSLLGHVCCGNASTIYQLGDTTLITFLPVGLFAQVICSAPNYANRLEFMTRKQKHSSAVLNALFKLDVLNEGDGFSADDFLPAIPEKTSKTSRGTRLHEVGIQGDLMYGLSIAPKSSVRIGNIPILSHAQDGEKDTLLKFVFWMDETAKLKKKDKLGEVLRSWFPNVDPLTACDAGALGANDFATLFGAALPMFKEGKCSHAFLRGFKAFCSCYEVEKRTEEFFD</sequence>
<organism evidence="1 2">
    <name type="scientific">Steinernema hermaphroditum</name>
    <dbReference type="NCBI Taxonomy" id="289476"/>
    <lineage>
        <taxon>Eukaryota</taxon>
        <taxon>Metazoa</taxon>
        <taxon>Ecdysozoa</taxon>
        <taxon>Nematoda</taxon>
        <taxon>Chromadorea</taxon>
        <taxon>Rhabditida</taxon>
        <taxon>Tylenchina</taxon>
        <taxon>Panagrolaimomorpha</taxon>
        <taxon>Strongyloidoidea</taxon>
        <taxon>Steinernematidae</taxon>
        <taxon>Steinernema</taxon>
    </lineage>
</organism>
<reference evidence="1" key="1">
    <citation type="submission" date="2023-06" db="EMBL/GenBank/DDBJ databases">
        <title>Genomic analysis of the entomopathogenic nematode Steinernema hermaphroditum.</title>
        <authorList>
            <person name="Schwarz E.M."/>
            <person name="Heppert J.K."/>
            <person name="Baniya A."/>
            <person name="Schwartz H.T."/>
            <person name="Tan C.-H."/>
            <person name="Antoshechkin I."/>
            <person name="Sternberg P.W."/>
            <person name="Goodrich-Blair H."/>
            <person name="Dillman A.R."/>
        </authorList>
    </citation>
    <scope>NUCLEOTIDE SEQUENCE</scope>
    <source>
        <strain evidence="1">PS9179</strain>
        <tissue evidence="1">Whole animal</tissue>
    </source>
</reference>
<dbReference type="AlphaFoldDB" id="A0AA39HQY0"/>
<keyword evidence="2" id="KW-1185">Reference proteome</keyword>
<evidence type="ECO:0000313" key="2">
    <source>
        <dbReference type="Proteomes" id="UP001175271"/>
    </source>
</evidence>
<comment type="caution">
    <text evidence="1">The sequence shown here is derived from an EMBL/GenBank/DDBJ whole genome shotgun (WGS) entry which is preliminary data.</text>
</comment>
<proteinExistence type="predicted"/>
<accession>A0AA39HQY0</accession>
<protein>
    <submittedName>
        <fullName evidence="1">Uncharacterized protein</fullName>
    </submittedName>
</protein>
<dbReference type="EMBL" id="JAUCMV010000003">
    <property type="protein sequence ID" value="KAK0410437.1"/>
    <property type="molecule type" value="Genomic_DNA"/>
</dbReference>